<dbReference type="InterPro" id="IPR003599">
    <property type="entry name" value="Ig_sub"/>
</dbReference>
<dbReference type="Proteomes" id="UP000002852">
    <property type="component" value="Unassembled WGS sequence"/>
</dbReference>
<evidence type="ECO:0000256" key="2">
    <source>
        <dbReference type="ARBA" id="ARBA00022729"/>
    </source>
</evidence>
<dbReference type="InParanoid" id="M3ZG15"/>
<dbReference type="InterPro" id="IPR015631">
    <property type="entry name" value="CD2/SLAM_rcpt"/>
</dbReference>
<keyword evidence="3 5" id="KW-0472">Membrane</keyword>
<evidence type="ECO:0000259" key="6">
    <source>
        <dbReference type="PROSITE" id="PS50835"/>
    </source>
</evidence>
<keyword evidence="2" id="KW-0732">Signal</keyword>
<dbReference type="PANTHER" id="PTHR12080">
    <property type="entry name" value="SIGNALING LYMPHOCYTIC ACTIVATION MOLECULE"/>
    <property type="match status" value="1"/>
</dbReference>
<dbReference type="PROSITE" id="PS50835">
    <property type="entry name" value="IG_LIKE"/>
    <property type="match status" value="1"/>
</dbReference>
<evidence type="ECO:0000256" key="3">
    <source>
        <dbReference type="ARBA" id="ARBA00023136"/>
    </source>
</evidence>
<accession>M3ZG15</accession>
<dbReference type="InterPro" id="IPR036179">
    <property type="entry name" value="Ig-like_dom_sf"/>
</dbReference>
<dbReference type="Ensembl" id="ENSXMAT00000001160.2">
    <property type="protein sequence ID" value="ENSXMAP00000001157.2"/>
    <property type="gene ID" value="ENSXMAG00000001171.2"/>
</dbReference>
<dbReference type="eggNOG" id="ENOG502SB7W">
    <property type="taxonomic scope" value="Eukaryota"/>
</dbReference>
<feature type="domain" description="Ig-like" evidence="6">
    <location>
        <begin position="183"/>
        <end position="264"/>
    </location>
</feature>
<reference evidence="7" key="3">
    <citation type="submission" date="2025-08" db="UniProtKB">
        <authorList>
            <consortium name="Ensembl"/>
        </authorList>
    </citation>
    <scope>IDENTIFICATION</scope>
    <source>
        <strain evidence="7">JP 163 A</strain>
    </source>
</reference>
<organism evidence="7 8">
    <name type="scientific">Xiphophorus maculatus</name>
    <name type="common">Southern platyfish</name>
    <name type="synonym">Platypoecilus maculatus</name>
    <dbReference type="NCBI Taxonomy" id="8083"/>
    <lineage>
        <taxon>Eukaryota</taxon>
        <taxon>Metazoa</taxon>
        <taxon>Chordata</taxon>
        <taxon>Craniata</taxon>
        <taxon>Vertebrata</taxon>
        <taxon>Euteleostomi</taxon>
        <taxon>Actinopterygii</taxon>
        <taxon>Neopterygii</taxon>
        <taxon>Teleostei</taxon>
        <taxon>Neoteleostei</taxon>
        <taxon>Acanthomorphata</taxon>
        <taxon>Ovalentaria</taxon>
        <taxon>Atherinomorphae</taxon>
        <taxon>Cyprinodontiformes</taxon>
        <taxon>Poeciliidae</taxon>
        <taxon>Poeciliinae</taxon>
        <taxon>Xiphophorus</taxon>
    </lineage>
</organism>
<dbReference type="PANTHER" id="PTHR12080:SF48">
    <property type="entry name" value="IMMUNOGLOBULIN SUBTYPE DOMAIN-CONTAINING PROTEIN"/>
    <property type="match status" value="1"/>
</dbReference>
<evidence type="ECO:0000313" key="7">
    <source>
        <dbReference type="Ensembl" id="ENSXMAP00000001157.2"/>
    </source>
</evidence>
<dbReference type="Gene3D" id="2.60.40.10">
    <property type="entry name" value="Immunoglobulins"/>
    <property type="match status" value="2"/>
</dbReference>
<keyword evidence="5" id="KW-0812">Transmembrane</keyword>
<evidence type="ECO:0000256" key="1">
    <source>
        <dbReference type="ARBA" id="ARBA00004370"/>
    </source>
</evidence>
<keyword evidence="5" id="KW-1133">Transmembrane helix</keyword>
<dbReference type="InterPro" id="IPR007110">
    <property type="entry name" value="Ig-like_dom"/>
</dbReference>
<feature type="transmembrane region" description="Helical" evidence="5">
    <location>
        <begin position="281"/>
        <end position="306"/>
    </location>
</feature>
<reference evidence="7" key="4">
    <citation type="submission" date="2025-09" db="UniProtKB">
        <authorList>
            <consortium name="Ensembl"/>
        </authorList>
    </citation>
    <scope>IDENTIFICATION</scope>
    <source>
        <strain evidence="7">JP 163 A</strain>
    </source>
</reference>
<proteinExistence type="predicted"/>
<dbReference type="HOGENOM" id="CLU_954884_0_0_1"/>
<evidence type="ECO:0000256" key="5">
    <source>
        <dbReference type="SAM" id="Phobius"/>
    </source>
</evidence>
<evidence type="ECO:0000313" key="8">
    <source>
        <dbReference type="Proteomes" id="UP000002852"/>
    </source>
</evidence>
<comment type="subcellular location">
    <subcellularLocation>
        <location evidence="1">Membrane</location>
    </subcellularLocation>
</comment>
<name>M3ZG15_XIPMA</name>
<reference evidence="8" key="1">
    <citation type="submission" date="2012-01" db="EMBL/GenBank/DDBJ databases">
        <authorList>
            <person name="Walter R."/>
            <person name="Schartl M."/>
            <person name="Warren W."/>
        </authorList>
    </citation>
    <scope>NUCLEOTIDE SEQUENCE [LARGE SCALE GENOMIC DNA]</scope>
    <source>
        <strain evidence="8">JP 163 A</strain>
    </source>
</reference>
<dbReference type="STRING" id="8083.ENSXMAP00000001157"/>
<dbReference type="GO" id="GO:0016020">
    <property type="term" value="C:membrane"/>
    <property type="evidence" value="ECO:0007669"/>
    <property type="project" value="UniProtKB-SubCell"/>
</dbReference>
<dbReference type="OMA" id="EWKYKEM"/>
<protein>
    <submittedName>
        <fullName evidence="7">SLAM family member 5-like</fullName>
    </submittedName>
</protein>
<keyword evidence="8" id="KW-1185">Reference proteome</keyword>
<keyword evidence="4" id="KW-0325">Glycoprotein</keyword>
<dbReference type="SUPFAM" id="SSF48726">
    <property type="entry name" value="Immunoglobulin"/>
    <property type="match status" value="2"/>
</dbReference>
<dbReference type="InterPro" id="IPR013783">
    <property type="entry name" value="Ig-like_fold"/>
</dbReference>
<dbReference type="SMART" id="SM00409">
    <property type="entry name" value="IG"/>
    <property type="match status" value="1"/>
</dbReference>
<reference evidence="8" key="2">
    <citation type="journal article" date="2013" name="Nat. Genet.">
        <title>The genome of the platyfish, Xiphophorus maculatus, provides insights into evolutionary adaptation and several complex traits.</title>
        <authorList>
            <person name="Schartl M."/>
            <person name="Walter R.B."/>
            <person name="Shen Y."/>
            <person name="Garcia T."/>
            <person name="Catchen J."/>
            <person name="Amores A."/>
            <person name="Braasch I."/>
            <person name="Chalopin D."/>
            <person name="Volff J.N."/>
            <person name="Lesch K.P."/>
            <person name="Bisazza A."/>
            <person name="Minx P."/>
            <person name="Hillier L."/>
            <person name="Wilson R.K."/>
            <person name="Fuerstenberg S."/>
            <person name="Boore J."/>
            <person name="Searle S."/>
            <person name="Postlethwait J.H."/>
            <person name="Warren W.C."/>
        </authorList>
    </citation>
    <scope>NUCLEOTIDE SEQUENCE [LARGE SCALE GENOMIC DNA]</scope>
    <source>
        <strain evidence="8">JP 163 A</strain>
    </source>
</reference>
<sequence length="380" mass="41283">MLADTLISLHSQPASCSTFTEASSTPSSFCFFFFFLNFADIVQRAEEETDTAPLPTEMAGGRLSCLLAYAAALLLGVSRHDVEASEGKQVIHKKVGDSVVLSSNLPAEGVQRATWRYGDSNVADKHSGLTPTNPFKGRLEFNDTSFSLTIRDLTLQDSGEFSLIAEVKGEQVSVFITLQVHEPISTNSIVFSNVTEAGSDGFCTVFLECKANPHSNVTYSWTVGTQTRNGSTLQYSIRPQDGETTFTCKASNVISEMLESTTLRCSNTTGPSSNKVAGIPIPVWIIVAVGGGLLIIIIITVVSVCLCKRRWSGSDSTELTVYADISDFSSEVGPSDKPCSLYDTIESRNSPDRQMPQTVYDQIQIDRMRKASVSPYQEVS</sequence>
<dbReference type="AlphaFoldDB" id="M3ZG15"/>
<evidence type="ECO:0000256" key="4">
    <source>
        <dbReference type="ARBA" id="ARBA00023180"/>
    </source>
</evidence>
<dbReference type="GeneTree" id="ENSGT01030000234540"/>